<evidence type="ECO:0000256" key="1">
    <source>
        <dbReference type="ARBA" id="ARBA00003394"/>
    </source>
</evidence>
<keyword evidence="10" id="KW-0472">Membrane</keyword>
<dbReference type="InterPro" id="IPR038107">
    <property type="entry name" value="Glycos_transf_N_sf"/>
</dbReference>
<keyword evidence="10" id="KW-1003">Cell membrane</keyword>
<feature type="active site" description="Proton acceptor" evidence="8">
    <location>
        <position position="51"/>
    </location>
</feature>
<keyword evidence="13" id="KW-1185">Reference proteome</keyword>
<dbReference type="STRING" id="441103.TRN7648_00622"/>
<dbReference type="RefSeq" id="WP_058246145.1">
    <property type="nucleotide sequence ID" value="NZ_CYSE01000001.1"/>
</dbReference>
<keyword evidence="12" id="KW-0328">Glycosyltransferase</keyword>
<dbReference type="PANTHER" id="PTHR42755:SF1">
    <property type="entry name" value="3-DEOXY-D-MANNO-OCTULOSONIC ACID TRANSFERASE, MITOCHONDRIAL-RELATED"/>
    <property type="match status" value="1"/>
</dbReference>
<dbReference type="GO" id="GO:0043842">
    <property type="term" value="F:Kdo transferase activity"/>
    <property type="evidence" value="ECO:0007669"/>
    <property type="project" value="UniProtKB-EC"/>
</dbReference>
<evidence type="ECO:0000256" key="10">
    <source>
        <dbReference type="RuleBase" id="RU365103"/>
    </source>
</evidence>
<dbReference type="SUPFAM" id="SSF53756">
    <property type="entry name" value="UDP-Glycosyltransferase/glycogen phosphorylase"/>
    <property type="match status" value="1"/>
</dbReference>
<feature type="domain" description="3-deoxy-D-manno-octulosonic-acid transferase N-terminal" evidence="11">
    <location>
        <begin position="27"/>
        <end position="196"/>
    </location>
</feature>
<keyword evidence="5 10" id="KW-0808">Transferase</keyword>
<evidence type="ECO:0000256" key="6">
    <source>
        <dbReference type="ARBA" id="ARBA00031445"/>
    </source>
</evidence>
<dbReference type="Pfam" id="PF04413">
    <property type="entry name" value="Glycos_transf_N"/>
    <property type="match status" value="1"/>
</dbReference>
<evidence type="ECO:0000313" key="12">
    <source>
        <dbReference type="EMBL" id="CUH75792.1"/>
    </source>
</evidence>
<dbReference type="Gene3D" id="3.40.50.11720">
    <property type="entry name" value="3-Deoxy-D-manno-octulosonic-acid transferase, N-terminal domain"/>
    <property type="match status" value="1"/>
</dbReference>
<dbReference type="InterPro" id="IPR039901">
    <property type="entry name" value="Kdotransferase"/>
</dbReference>
<name>A0A0P1GK00_9RHOB</name>
<dbReference type="GO" id="GO:0009245">
    <property type="term" value="P:lipid A biosynthetic process"/>
    <property type="evidence" value="ECO:0007669"/>
    <property type="project" value="TreeGrafter"/>
</dbReference>
<comment type="subcellular location">
    <subcellularLocation>
        <location evidence="10">Cell membrane</location>
    </subcellularLocation>
</comment>
<evidence type="ECO:0000256" key="9">
    <source>
        <dbReference type="PIRSR" id="PIRSR639901-2"/>
    </source>
</evidence>
<dbReference type="OrthoDB" id="9789797at2"/>
<evidence type="ECO:0000256" key="7">
    <source>
        <dbReference type="ARBA" id="ARBA00049183"/>
    </source>
</evidence>
<reference evidence="12 13" key="1">
    <citation type="submission" date="2015-09" db="EMBL/GenBank/DDBJ databases">
        <authorList>
            <consortium name="Swine Surveillance"/>
        </authorList>
    </citation>
    <scope>NUCLEOTIDE SEQUENCE [LARGE SCALE GENOMIC DNA]</scope>
    <source>
        <strain evidence="12 13">CECT 7648</strain>
    </source>
</reference>
<accession>A0A0P1GK00</accession>
<evidence type="ECO:0000256" key="3">
    <source>
        <dbReference type="ARBA" id="ARBA00012621"/>
    </source>
</evidence>
<dbReference type="EC" id="2.4.99.12" evidence="3 10"/>
<dbReference type="UniPathway" id="UPA00958"/>
<proteinExistence type="inferred from homology"/>
<evidence type="ECO:0000256" key="8">
    <source>
        <dbReference type="PIRSR" id="PIRSR639901-1"/>
    </source>
</evidence>
<comment type="catalytic activity">
    <reaction evidence="7 10">
        <text>lipid IVA (E. coli) + CMP-3-deoxy-beta-D-manno-octulosonate = alpha-Kdo-(2-&gt;6)-lipid IVA (E. coli) + CMP + H(+)</text>
        <dbReference type="Rhea" id="RHEA:28066"/>
        <dbReference type="ChEBI" id="CHEBI:15378"/>
        <dbReference type="ChEBI" id="CHEBI:58603"/>
        <dbReference type="ChEBI" id="CHEBI:60364"/>
        <dbReference type="ChEBI" id="CHEBI:60377"/>
        <dbReference type="ChEBI" id="CHEBI:85987"/>
        <dbReference type="EC" id="2.4.99.12"/>
    </reaction>
</comment>
<dbReference type="PANTHER" id="PTHR42755">
    <property type="entry name" value="3-DEOXY-MANNO-OCTULOSONATE CYTIDYLYLTRANSFERASE"/>
    <property type="match status" value="1"/>
</dbReference>
<dbReference type="GO" id="GO:0005886">
    <property type="term" value="C:plasma membrane"/>
    <property type="evidence" value="ECO:0007669"/>
    <property type="project" value="UniProtKB-SubCell"/>
</dbReference>
<evidence type="ECO:0000256" key="5">
    <source>
        <dbReference type="ARBA" id="ARBA00022679"/>
    </source>
</evidence>
<feature type="site" description="Transition state stabilizer" evidence="9">
    <location>
        <position position="196"/>
    </location>
</feature>
<gene>
    <name evidence="12" type="primary">waaA_2</name>
    <name evidence="12" type="ORF">TRN7648_00622</name>
</gene>
<dbReference type="EMBL" id="CYSE01000001">
    <property type="protein sequence ID" value="CUH75792.1"/>
    <property type="molecule type" value="Genomic_DNA"/>
</dbReference>
<comment type="function">
    <text evidence="1 10">Involved in lipopolysaccharide (LPS) biosynthesis. Catalyzes the transfer of 3-deoxy-D-manno-octulosonate (Kdo) residue(s) from CMP-Kdo to lipid IV(A), the tetraacyldisaccharide-1,4'-bisphosphate precursor of lipid A.</text>
</comment>
<organism evidence="12 13">
    <name type="scientific">Tropicibacter naphthalenivorans</name>
    <dbReference type="NCBI Taxonomy" id="441103"/>
    <lineage>
        <taxon>Bacteria</taxon>
        <taxon>Pseudomonadati</taxon>
        <taxon>Pseudomonadota</taxon>
        <taxon>Alphaproteobacteria</taxon>
        <taxon>Rhodobacterales</taxon>
        <taxon>Roseobacteraceae</taxon>
        <taxon>Tropicibacter</taxon>
    </lineage>
</organism>
<keyword evidence="10" id="KW-0448">Lipopolysaccharide biosynthesis</keyword>
<comment type="similarity">
    <text evidence="10">Belongs to the glycosyltransferase group 1 family.</text>
</comment>
<evidence type="ECO:0000256" key="2">
    <source>
        <dbReference type="ARBA" id="ARBA00004713"/>
    </source>
</evidence>
<dbReference type="AlphaFoldDB" id="A0A0P1GK00"/>
<evidence type="ECO:0000313" key="13">
    <source>
        <dbReference type="Proteomes" id="UP000054935"/>
    </source>
</evidence>
<protein>
    <recommendedName>
        <fullName evidence="4 10">3-deoxy-D-manno-octulosonic acid transferase</fullName>
        <shortName evidence="10">Kdo transferase</shortName>
        <ecNumber evidence="3 10">2.4.99.12</ecNumber>
    </recommendedName>
    <alternativeName>
        <fullName evidence="6 10">Lipid IV(A) 3-deoxy-D-manno-octulosonic acid transferase</fullName>
    </alternativeName>
</protein>
<evidence type="ECO:0000256" key="4">
    <source>
        <dbReference type="ARBA" id="ARBA00019077"/>
    </source>
</evidence>
<dbReference type="Proteomes" id="UP000054935">
    <property type="component" value="Unassembled WGS sequence"/>
</dbReference>
<dbReference type="InterPro" id="IPR007507">
    <property type="entry name" value="Glycos_transf_N"/>
</dbReference>
<feature type="site" description="Transition state stabilizer" evidence="9">
    <location>
        <position position="121"/>
    </location>
</feature>
<sequence>MILYRLLISLFAIIAVLQGRKHGPETVKARLGRSPAQNGPHIWLHGASNGELASCWPVVQALSQARPDLKWVITSNSATGVDLARQWPLPQHTALPAPVDLARVSARVMRDWNVQAHITLETEIWPHRILSCPGPVVMLGARMSASTAKGWSRVPGLIRRTLGRVSFASAQDLQSLERLIDLGLPKSAAGPTVDLKSFHTPPDLPAAPELGLAFDRAQTWLAASTHDGEDDILLEAHKIALNSQPDLRLILAPRHPRRAADILRLCTQHGLSVAQRSAGAPPTEQVYLADTMGEMPRWYALAGRVFIGGTLTDRGGHTPYEPATFGCALIHGPDTRNFRASFDQLRQTDAAIQAATPAQIAQALAELTPTDTQEKQGRAAQEALRQDTDLAPLVDKLLQILPAG</sequence>
<dbReference type="GO" id="GO:0009244">
    <property type="term" value="P:lipopolysaccharide core region biosynthetic process"/>
    <property type="evidence" value="ECO:0007669"/>
    <property type="project" value="UniProtKB-UniRule"/>
</dbReference>
<evidence type="ECO:0000259" key="11">
    <source>
        <dbReference type="Pfam" id="PF04413"/>
    </source>
</evidence>
<dbReference type="Gene3D" id="3.40.50.2000">
    <property type="entry name" value="Glycogen Phosphorylase B"/>
    <property type="match status" value="1"/>
</dbReference>
<comment type="pathway">
    <text evidence="2 10">Bacterial outer membrane biogenesis; LPS core biosynthesis.</text>
</comment>